<protein>
    <submittedName>
        <fullName evidence="2">Uncharacterized protein</fullName>
    </submittedName>
</protein>
<dbReference type="Proteomes" id="UP000823775">
    <property type="component" value="Unassembled WGS sequence"/>
</dbReference>
<gene>
    <name evidence="2" type="ORF">HAX54_005776</name>
</gene>
<evidence type="ECO:0000313" key="3">
    <source>
        <dbReference type="Proteomes" id="UP000823775"/>
    </source>
</evidence>
<accession>A0ABS8TAK5</accession>
<name>A0ABS8TAK5_DATST</name>
<organism evidence="2 3">
    <name type="scientific">Datura stramonium</name>
    <name type="common">Jimsonweed</name>
    <name type="synonym">Common thornapple</name>
    <dbReference type="NCBI Taxonomy" id="4076"/>
    <lineage>
        <taxon>Eukaryota</taxon>
        <taxon>Viridiplantae</taxon>
        <taxon>Streptophyta</taxon>
        <taxon>Embryophyta</taxon>
        <taxon>Tracheophyta</taxon>
        <taxon>Spermatophyta</taxon>
        <taxon>Magnoliopsida</taxon>
        <taxon>eudicotyledons</taxon>
        <taxon>Gunneridae</taxon>
        <taxon>Pentapetalae</taxon>
        <taxon>asterids</taxon>
        <taxon>lamiids</taxon>
        <taxon>Solanales</taxon>
        <taxon>Solanaceae</taxon>
        <taxon>Solanoideae</taxon>
        <taxon>Datureae</taxon>
        <taxon>Datura</taxon>
    </lineage>
</organism>
<evidence type="ECO:0000256" key="1">
    <source>
        <dbReference type="SAM" id="MobiDB-lite"/>
    </source>
</evidence>
<comment type="caution">
    <text evidence="2">The sequence shown here is derived from an EMBL/GenBank/DDBJ whole genome shotgun (WGS) entry which is preliminary data.</text>
</comment>
<sequence length="82" mass="9383">MKVKKRKHGQRMRKWGLWFLRTSSQKASYIITKWVTEEVTVYHTSDGGVESRHSDDGLSAVPSRSGSSSLWVDRDSDEPSNE</sequence>
<dbReference type="EMBL" id="JACEIK010001292">
    <property type="protein sequence ID" value="MCD7468004.1"/>
    <property type="molecule type" value="Genomic_DNA"/>
</dbReference>
<keyword evidence="3" id="KW-1185">Reference proteome</keyword>
<reference evidence="2 3" key="1">
    <citation type="journal article" date="2021" name="BMC Genomics">
        <title>Datura genome reveals duplications of psychoactive alkaloid biosynthetic genes and high mutation rate following tissue culture.</title>
        <authorList>
            <person name="Rajewski A."/>
            <person name="Carter-House D."/>
            <person name="Stajich J."/>
            <person name="Litt A."/>
        </authorList>
    </citation>
    <scope>NUCLEOTIDE SEQUENCE [LARGE SCALE GENOMIC DNA]</scope>
    <source>
        <strain evidence="2">AR-01</strain>
    </source>
</reference>
<proteinExistence type="predicted"/>
<evidence type="ECO:0000313" key="2">
    <source>
        <dbReference type="EMBL" id="MCD7468004.1"/>
    </source>
</evidence>
<feature type="region of interest" description="Disordered" evidence="1">
    <location>
        <begin position="45"/>
        <end position="82"/>
    </location>
</feature>